<dbReference type="SUPFAM" id="SSF53474">
    <property type="entry name" value="alpha/beta-Hydrolases"/>
    <property type="match status" value="1"/>
</dbReference>
<dbReference type="Pfam" id="PF12697">
    <property type="entry name" value="Abhydrolase_6"/>
    <property type="match status" value="1"/>
</dbReference>
<evidence type="ECO:0000259" key="1">
    <source>
        <dbReference type="Pfam" id="PF12697"/>
    </source>
</evidence>
<feature type="domain" description="AB hydrolase-1" evidence="1">
    <location>
        <begin position="10"/>
        <end position="244"/>
    </location>
</feature>
<dbReference type="PANTHER" id="PTHR43194">
    <property type="entry name" value="HYDROLASE ALPHA/BETA FOLD FAMILY"/>
    <property type="match status" value="1"/>
</dbReference>
<dbReference type="InterPro" id="IPR029058">
    <property type="entry name" value="AB_hydrolase_fold"/>
</dbReference>
<organism evidence="2 3">
    <name type="scientific">Polymorphobacter multimanifer</name>
    <dbReference type="NCBI Taxonomy" id="1070431"/>
    <lineage>
        <taxon>Bacteria</taxon>
        <taxon>Pseudomonadati</taxon>
        <taxon>Pseudomonadota</taxon>
        <taxon>Alphaproteobacteria</taxon>
        <taxon>Sphingomonadales</taxon>
        <taxon>Sphingosinicellaceae</taxon>
        <taxon>Polymorphobacter</taxon>
    </lineage>
</organism>
<dbReference type="AlphaFoldDB" id="A0A841L6C5"/>
<name>A0A841L6C5_9SPHN</name>
<comment type="caution">
    <text evidence="2">The sequence shown here is derived from an EMBL/GenBank/DDBJ whole genome shotgun (WGS) entry which is preliminary data.</text>
</comment>
<dbReference type="InterPro" id="IPR000073">
    <property type="entry name" value="AB_hydrolase_1"/>
</dbReference>
<keyword evidence="3" id="KW-1185">Reference proteome</keyword>
<evidence type="ECO:0000313" key="2">
    <source>
        <dbReference type="EMBL" id="MBB6226513.1"/>
    </source>
</evidence>
<reference evidence="2 3" key="1">
    <citation type="submission" date="2020-08" db="EMBL/GenBank/DDBJ databases">
        <title>Genomic Encyclopedia of Type Strains, Phase IV (KMG-IV): sequencing the most valuable type-strain genomes for metagenomic binning, comparative biology and taxonomic classification.</title>
        <authorList>
            <person name="Goeker M."/>
        </authorList>
    </citation>
    <scope>NUCLEOTIDE SEQUENCE [LARGE SCALE GENOMIC DNA]</scope>
    <source>
        <strain evidence="2 3">DSM 102189</strain>
    </source>
</reference>
<dbReference type="PANTHER" id="PTHR43194:SF2">
    <property type="entry name" value="PEROXISOMAL MEMBRANE PROTEIN LPX1"/>
    <property type="match status" value="1"/>
</dbReference>
<accession>A0A841L6C5</accession>
<dbReference type="Gene3D" id="3.40.50.1820">
    <property type="entry name" value="alpha/beta hydrolase"/>
    <property type="match status" value="1"/>
</dbReference>
<dbReference type="Proteomes" id="UP000538147">
    <property type="component" value="Unassembled WGS sequence"/>
</dbReference>
<evidence type="ECO:0000313" key="3">
    <source>
        <dbReference type="Proteomes" id="UP000538147"/>
    </source>
</evidence>
<dbReference type="EMBL" id="JACIIV010000004">
    <property type="protein sequence ID" value="MBB6226513.1"/>
    <property type="molecule type" value="Genomic_DNA"/>
</dbReference>
<sequence length="260" mass="28172">MRPPSLRPPLLFIHGMWSTPAVFAGIRAYLEADGWETLAPALPFHDRDPSLPPPDGLGRLGIEDYVAFMVDIIRRLDRPPVLIGHSMGGMLVQCVAARVEIAGMILLATAGTAATPGVAVAPLRTMGGVITRWGWWEDATRISPEPAMWGIYNGVPDDVAAAEIKALVWDSGRVLAEIMLPSLSKTRANTVDLARLKAPALVIVGTDDRITLASVSRAVARKLGGPVDYHELPGTGHWLFWGEPHSRTKTLIGEWLARQT</sequence>
<dbReference type="RefSeq" id="WP_184195374.1">
    <property type="nucleotide sequence ID" value="NZ_JACIIV010000004.1"/>
</dbReference>
<proteinExistence type="predicted"/>
<gene>
    <name evidence="2" type="ORF">FHS79_000670</name>
</gene>
<dbReference type="InterPro" id="IPR050228">
    <property type="entry name" value="Carboxylesterase_BioH"/>
</dbReference>
<protein>
    <submittedName>
        <fullName evidence="2">Pimeloyl-ACP methyl ester carboxylesterase</fullName>
    </submittedName>
</protein>